<dbReference type="SMART" id="SM00387">
    <property type="entry name" value="HATPase_c"/>
    <property type="match status" value="1"/>
</dbReference>
<dbReference type="InterPro" id="IPR001241">
    <property type="entry name" value="Topo_IIA"/>
</dbReference>
<keyword evidence="7 11" id="KW-0799">Topoisomerase</keyword>
<dbReference type="Gene3D" id="3.30.230.10">
    <property type="match status" value="1"/>
</dbReference>
<dbReference type="SUPFAM" id="SSF55874">
    <property type="entry name" value="ATPase domain of HSP90 chaperone/DNA topoisomerase II/histidine kinase"/>
    <property type="match status" value="1"/>
</dbReference>
<keyword evidence="8" id="KW-0238">DNA-binding</keyword>
<dbReference type="InterPro" id="IPR013760">
    <property type="entry name" value="Topo_IIA-like_dom_sf"/>
</dbReference>
<dbReference type="GO" id="GO:0034335">
    <property type="term" value="F:DNA negative supercoiling activity"/>
    <property type="evidence" value="ECO:0007669"/>
    <property type="project" value="UniProtKB-ARBA"/>
</dbReference>
<dbReference type="FunFam" id="3.40.50.670:FF:000002">
    <property type="entry name" value="DNA gyrase subunit B"/>
    <property type="match status" value="1"/>
</dbReference>
<comment type="subunit">
    <text evidence="10">Heterotetramer composed of ParC and ParE.</text>
</comment>
<gene>
    <name evidence="11" type="primary">gyrB</name>
    <name evidence="13" type="ORF">DFP97_1145</name>
</gene>
<evidence type="ECO:0000313" key="13">
    <source>
        <dbReference type="EMBL" id="RCW42943.1"/>
    </source>
</evidence>
<feature type="binding site" evidence="11">
    <location>
        <position position="499"/>
    </location>
    <ligand>
        <name>Mg(2+)</name>
        <dbReference type="ChEBI" id="CHEBI:18420"/>
        <label>1</label>
        <note>catalytic</note>
    </ligand>
</feature>
<dbReference type="InterPro" id="IPR034160">
    <property type="entry name" value="TOPRIM_GyrB"/>
</dbReference>
<dbReference type="CDD" id="cd03366">
    <property type="entry name" value="TOPRIM_TopoIIA_GyrB"/>
    <property type="match status" value="1"/>
</dbReference>
<evidence type="ECO:0000256" key="6">
    <source>
        <dbReference type="ARBA" id="ARBA00022842"/>
    </source>
</evidence>
<evidence type="ECO:0000256" key="3">
    <source>
        <dbReference type="ARBA" id="ARBA00022723"/>
    </source>
</evidence>
<dbReference type="OrthoDB" id="9802808at2"/>
<dbReference type="RefSeq" id="WP_114382117.1">
    <property type="nucleotide sequence ID" value="NZ_QPJD01000014.1"/>
</dbReference>
<dbReference type="EC" id="5.6.2.2" evidence="11"/>
<proteinExistence type="inferred from homology"/>
<feature type="domain" description="Toprim" evidence="12">
    <location>
        <begin position="420"/>
        <end position="534"/>
    </location>
</feature>
<dbReference type="Pfam" id="PF00986">
    <property type="entry name" value="DNA_gyraseB_C"/>
    <property type="match status" value="1"/>
</dbReference>
<keyword evidence="6 11" id="KW-0460">Magnesium</keyword>
<dbReference type="FunFam" id="3.30.565.10:FF:000002">
    <property type="entry name" value="DNA gyrase subunit B"/>
    <property type="match status" value="1"/>
</dbReference>
<comment type="cofactor">
    <cofactor evidence="11">
        <name>Mg(2+)</name>
        <dbReference type="ChEBI" id="CHEBI:18420"/>
    </cofactor>
    <cofactor evidence="11">
        <name>Mn(2+)</name>
        <dbReference type="ChEBI" id="CHEBI:29035"/>
    </cofactor>
    <cofactor evidence="11">
        <name>Ca(2+)</name>
        <dbReference type="ChEBI" id="CHEBI:29108"/>
    </cofactor>
    <text evidence="11">Binds two Mg(2+) per subunit. The magnesium ions form salt bridges with both the protein and the DNA. Can also accept other divalent metal cations, such as Mn(2+) or Ca(2+).</text>
</comment>
<dbReference type="GO" id="GO:0006261">
    <property type="term" value="P:DNA-templated DNA replication"/>
    <property type="evidence" value="ECO:0007669"/>
    <property type="project" value="UniProtKB-UniRule"/>
</dbReference>
<keyword evidence="5 11" id="KW-0067">ATP-binding</keyword>
<dbReference type="NCBIfam" id="NF004189">
    <property type="entry name" value="PRK05644.1"/>
    <property type="match status" value="1"/>
</dbReference>
<dbReference type="Pfam" id="PF01751">
    <property type="entry name" value="Toprim"/>
    <property type="match status" value="1"/>
</dbReference>
<comment type="function">
    <text evidence="11">A type II topoisomerase that negatively supercoils closed circular double-stranded (ds) DNA in an ATP-dependent manner to modulate DNA topology and maintain chromosomes in an underwound state. Negative supercoiling favors strand separation, and DNA replication, transcription, recombination and repair, all of which involve strand separation. Also able to catalyze the interconversion of other topological isomers of dsDNA rings, including catenanes and knotted rings. Type II topoisomerases break and join 2 DNA strands simultaneously in an ATP-dependent manner.</text>
</comment>
<comment type="miscellaneous">
    <text evidence="11">Few gyrases are as efficient as E.coli at forming negative supercoils. Not all organisms have 2 type II topoisomerases; in organisms with a single type II topoisomerase this enzyme also has to decatenate newly replicated chromosomes.</text>
</comment>
<feature type="site" description="Interaction with DNA" evidence="11">
    <location>
        <position position="454"/>
    </location>
</feature>
<keyword evidence="14" id="KW-1185">Reference proteome</keyword>
<feature type="site" description="Interaction with DNA" evidence="11">
    <location>
        <position position="451"/>
    </location>
</feature>
<evidence type="ECO:0000256" key="11">
    <source>
        <dbReference type="HAMAP-Rule" id="MF_01898"/>
    </source>
</evidence>
<dbReference type="FunFam" id="3.30.230.10:FF:000005">
    <property type="entry name" value="DNA gyrase subunit B"/>
    <property type="match status" value="1"/>
</dbReference>
<dbReference type="SUPFAM" id="SSF54211">
    <property type="entry name" value="Ribosomal protein S5 domain 2-like"/>
    <property type="match status" value="1"/>
</dbReference>
<evidence type="ECO:0000256" key="7">
    <source>
        <dbReference type="ARBA" id="ARBA00023029"/>
    </source>
</evidence>
<dbReference type="InterPro" id="IPR018522">
    <property type="entry name" value="TopoIIA_CS"/>
</dbReference>
<protein>
    <recommendedName>
        <fullName evidence="11">DNA gyrase subunit B</fullName>
        <ecNumber evidence="11">5.6.2.2</ecNumber>
    </recommendedName>
</protein>
<dbReference type="PRINTS" id="PR01159">
    <property type="entry name" value="DNAGYRASEB"/>
</dbReference>
<dbReference type="Proteomes" id="UP000252415">
    <property type="component" value="Unassembled WGS sequence"/>
</dbReference>
<dbReference type="PROSITE" id="PS50880">
    <property type="entry name" value="TOPRIM"/>
    <property type="match status" value="1"/>
</dbReference>
<keyword evidence="9 11" id="KW-0413">Isomerase</keyword>
<dbReference type="PRINTS" id="PR00418">
    <property type="entry name" value="TPI2FAMILY"/>
</dbReference>
<dbReference type="Gene3D" id="3.40.50.670">
    <property type="match status" value="1"/>
</dbReference>
<evidence type="ECO:0000256" key="1">
    <source>
        <dbReference type="ARBA" id="ARBA00000185"/>
    </source>
</evidence>
<evidence type="ECO:0000259" key="12">
    <source>
        <dbReference type="PROSITE" id="PS50880"/>
    </source>
</evidence>
<dbReference type="PANTHER" id="PTHR45866">
    <property type="entry name" value="DNA GYRASE/TOPOISOMERASE SUBUNIT B"/>
    <property type="match status" value="1"/>
</dbReference>
<dbReference type="HAMAP" id="MF_01898">
    <property type="entry name" value="GyrB"/>
    <property type="match status" value="1"/>
</dbReference>
<organism evidence="13 14">
    <name type="scientific">Paenibacillus prosopidis</name>
    <dbReference type="NCBI Taxonomy" id="630520"/>
    <lineage>
        <taxon>Bacteria</taxon>
        <taxon>Bacillati</taxon>
        <taxon>Bacillota</taxon>
        <taxon>Bacilli</taxon>
        <taxon>Bacillales</taxon>
        <taxon>Paenibacillaceae</taxon>
        <taxon>Paenibacillus</taxon>
    </lineage>
</organism>
<dbReference type="InterPro" id="IPR013506">
    <property type="entry name" value="Topo_IIA_bsu_dom2"/>
</dbReference>
<dbReference type="GO" id="GO:0005737">
    <property type="term" value="C:cytoplasm"/>
    <property type="evidence" value="ECO:0007669"/>
    <property type="project" value="UniProtKB-SubCell"/>
</dbReference>
<name>A0A368VU12_9BACL</name>
<dbReference type="InterPro" id="IPR020568">
    <property type="entry name" value="Ribosomal_Su5_D2-typ_SF"/>
</dbReference>
<dbReference type="NCBIfam" id="NF011501">
    <property type="entry name" value="PRK14939.1"/>
    <property type="match status" value="1"/>
</dbReference>
<comment type="caution">
    <text evidence="13">The sequence shown here is derived from an EMBL/GenBank/DDBJ whole genome shotgun (WGS) entry which is preliminary data.</text>
</comment>
<dbReference type="PROSITE" id="PS00177">
    <property type="entry name" value="TOPOISOMERASE_II"/>
    <property type="match status" value="1"/>
</dbReference>
<dbReference type="Pfam" id="PF02518">
    <property type="entry name" value="HATPase_c"/>
    <property type="match status" value="1"/>
</dbReference>
<dbReference type="Pfam" id="PF00204">
    <property type="entry name" value="DNA_gyraseB"/>
    <property type="match status" value="1"/>
</dbReference>
<accession>A0A368VU12</accession>
<dbReference type="InterPro" id="IPR003594">
    <property type="entry name" value="HATPase_dom"/>
</dbReference>
<dbReference type="InterPro" id="IPR002288">
    <property type="entry name" value="DNA_gyrase_B_C"/>
</dbReference>
<dbReference type="InterPro" id="IPR036890">
    <property type="entry name" value="HATPase_C_sf"/>
</dbReference>
<dbReference type="SUPFAM" id="SSF56719">
    <property type="entry name" value="Type II DNA topoisomerase"/>
    <property type="match status" value="1"/>
</dbReference>
<feature type="binding site" evidence="11">
    <location>
        <position position="426"/>
    </location>
    <ligand>
        <name>Mg(2+)</name>
        <dbReference type="ChEBI" id="CHEBI:18420"/>
        <label>1</label>
        <note>catalytic</note>
    </ligand>
</feature>
<evidence type="ECO:0000256" key="2">
    <source>
        <dbReference type="ARBA" id="ARBA00010708"/>
    </source>
</evidence>
<comment type="catalytic activity">
    <reaction evidence="1 11">
        <text>ATP-dependent breakage, passage and rejoining of double-stranded DNA.</text>
        <dbReference type="EC" id="5.6.2.2"/>
    </reaction>
</comment>
<evidence type="ECO:0000256" key="9">
    <source>
        <dbReference type="ARBA" id="ARBA00023235"/>
    </source>
</evidence>
<feature type="binding site" evidence="11">
    <location>
        <position position="499"/>
    </location>
    <ligand>
        <name>Mg(2+)</name>
        <dbReference type="ChEBI" id="CHEBI:18420"/>
        <label>2</label>
    </ligand>
</feature>
<dbReference type="InterPro" id="IPR014721">
    <property type="entry name" value="Ribsml_uS5_D2-typ_fold_subgr"/>
</dbReference>
<feature type="binding site" evidence="11">
    <location>
        <position position="501"/>
    </location>
    <ligand>
        <name>Mg(2+)</name>
        <dbReference type="ChEBI" id="CHEBI:18420"/>
        <label>2</label>
    </ligand>
</feature>
<dbReference type="GO" id="GO:0006265">
    <property type="term" value="P:DNA topological change"/>
    <property type="evidence" value="ECO:0007669"/>
    <property type="project" value="UniProtKB-UniRule"/>
</dbReference>
<keyword evidence="3 11" id="KW-0479">Metal-binding</keyword>
<evidence type="ECO:0000256" key="10">
    <source>
        <dbReference type="ARBA" id="ARBA00063644"/>
    </source>
</evidence>
<dbReference type="Gene3D" id="3.30.565.10">
    <property type="entry name" value="Histidine kinase-like ATPase, C-terminal domain"/>
    <property type="match status" value="1"/>
</dbReference>
<evidence type="ECO:0000313" key="14">
    <source>
        <dbReference type="Proteomes" id="UP000252415"/>
    </source>
</evidence>
<dbReference type="InterPro" id="IPR000565">
    <property type="entry name" value="Topo_IIA_B"/>
</dbReference>
<evidence type="ECO:0000256" key="8">
    <source>
        <dbReference type="ARBA" id="ARBA00023125"/>
    </source>
</evidence>
<dbReference type="InterPro" id="IPR013759">
    <property type="entry name" value="Topo_IIA_B_C"/>
</dbReference>
<dbReference type="GO" id="GO:0005524">
    <property type="term" value="F:ATP binding"/>
    <property type="evidence" value="ECO:0007669"/>
    <property type="project" value="UniProtKB-UniRule"/>
</dbReference>
<reference evidence="13 14" key="1">
    <citation type="submission" date="2018-07" db="EMBL/GenBank/DDBJ databases">
        <title>Genomic Encyclopedia of Type Strains, Phase III (KMG-III): the genomes of soil and plant-associated and newly described type strains.</title>
        <authorList>
            <person name="Whitman W."/>
        </authorList>
    </citation>
    <scope>NUCLEOTIDE SEQUENCE [LARGE SCALE GENOMIC DNA]</scope>
    <source>
        <strain evidence="13 14">CECT 7506</strain>
    </source>
</reference>
<dbReference type="SMART" id="SM00433">
    <property type="entry name" value="TOP2c"/>
    <property type="match status" value="1"/>
</dbReference>
<dbReference type="GO" id="GO:0005694">
    <property type="term" value="C:chromosome"/>
    <property type="evidence" value="ECO:0007669"/>
    <property type="project" value="InterPro"/>
</dbReference>
<keyword evidence="11" id="KW-0963">Cytoplasm</keyword>
<dbReference type="AlphaFoldDB" id="A0A368VU12"/>
<dbReference type="PANTHER" id="PTHR45866:SF1">
    <property type="entry name" value="DNA GYRASE SUBUNIT B, MITOCHONDRIAL"/>
    <property type="match status" value="1"/>
</dbReference>
<comment type="subunit">
    <text evidence="11">Heterotetramer, composed of two GyrA and two GyrB chains. In the heterotetramer, GyrA contains the active site tyrosine that forms a transient covalent intermediate with DNA, while GyrB binds cofactors and catalyzes ATP hydrolysis.</text>
</comment>
<sequence length="636" mass="71232">MSLEQHTYDESQIQVLEGLEAVRKRPGMYIGSTSGKGLHHLVWEVVDNSIDEALAGYCSKIQVIVHENNSVTVIDNGRGIPVGENAKLKKSTLEVVMTVLHAGGKFGGEGYKVSGGLHGVGVSVVNALSELVIVQVKREGHIFQQEYRKGAPQYDIKVIGDTDETGTQVTFTPDPEIFTETTVYDYETLQSRIRELAFLNKGIEIVLSDERTGVSNSFKYEGGINEFVKYLNRNREALHEMPIYVEGAKDHIHVEVALQYNDSYSENIYSFANNINTHEGGTHESGFKSALTRIINDYARKMNLIKDNDSNFSGDDVREGLTAIISVKIPEPQFEGQTKTKLGNSEVRGIVESFFAEKLTEFLDENPSVSRKIVEKGLQAARAREAARKARELTRRKSALEVGSLPGKLADCSSKDASISELYIVEGDSAGGSAKQGRDRHFQAILPLRGKILNVEKARLDRILGNAEIRAIITALGTGISDDFDLSKARYHKIIIMTDADVDGAHIRTLMLTFFYRYMRQIIDAGYIYIAQPPLFKIERNKVIRYAQTEKERDRIIAEFGEGVKVNVQRYKGLGEMNATQLWETTMDPESRTMLQVTIEDAIEADVVFDTLMGDNVEPRRDFIQKYARYVTNLDF</sequence>
<dbReference type="GO" id="GO:0046872">
    <property type="term" value="F:metal ion binding"/>
    <property type="evidence" value="ECO:0007669"/>
    <property type="project" value="UniProtKB-KW"/>
</dbReference>
<evidence type="ECO:0000256" key="4">
    <source>
        <dbReference type="ARBA" id="ARBA00022741"/>
    </source>
</evidence>
<dbReference type="NCBIfam" id="TIGR01059">
    <property type="entry name" value="gyrB"/>
    <property type="match status" value="1"/>
</dbReference>
<evidence type="ECO:0000256" key="5">
    <source>
        <dbReference type="ARBA" id="ARBA00022840"/>
    </source>
</evidence>
<keyword evidence="4 11" id="KW-0547">Nucleotide-binding</keyword>
<dbReference type="EMBL" id="QPJD01000014">
    <property type="protein sequence ID" value="RCW42943.1"/>
    <property type="molecule type" value="Genomic_DNA"/>
</dbReference>
<comment type="subcellular location">
    <subcellularLocation>
        <location evidence="11">Cytoplasm</location>
    </subcellularLocation>
</comment>
<dbReference type="InterPro" id="IPR011557">
    <property type="entry name" value="GyrB"/>
</dbReference>
<dbReference type="InterPro" id="IPR006171">
    <property type="entry name" value="TOPRIM_dom"/>
</dbReference>
<dbReference type="CDD" id="cd00822">
    <property type="entry name" value="TopoII_Trans_DNA_gyrase"/>
    <property type="match status" value="1"/>
</dbReference>
<dbReference type="CDD" id="cd16928">
    <property type="entry name" value="HATPase_GyrB-like"/>
    <property type="match status" value="1"/>
</dbReference>
<comment type="similarity">
    <text evidence="2 11">Belongs to the type II topoisomerase GyrB family.</text>
</comment>
<dbReference type="GO" id="GO:0003677">
    <property type="term" value="F:DNA binding"/>
    <property type="evidence" value="ECO:0007669"/>
    <property type="project" value="UniProtKB-KW"/>
</dbReference>